<feature type="compositionally biased region" description="Low complexity" evidence="15">
    <location>
        <begin position="729"/>
        <end position="747"/>
    </location>
</feature>
<feature type="region of interest" description="Disordered" evidence="15">
    <location>
        <begin position="1164"/>
        <end position="1242"/>
    </location>
</feature>
<keyword evidence="10 11" id="KW-0539">Nucleus</keyword>
<dbReference type="Pfam" id="PF02376">
    <property type="entry name" value="CUT"/>
    <property type="match status" value="3"/>
</dbReference>
<dbReference type="InterPro" id="IPR009057">
    <property type="entry name" value="Homeodomain-like_sf"/>
</dbReference>
<dbReference type="OMA" id="MTIPLNK"/>
<keyword evidence="6 14" id="KW-0175">Coiled coil</keyword>
<feature type="region of interest" description="Disordered" evidence="15">
    <location>
        <begin position="383"/>
        <end position="404"/>
    </location>
</feature>
<dbReference type="GO" id="GO:0005634">
    <property type="term" value="C:nucleus"/>
    <property type="evidence" value="ECO:0007669"/>
    <property type="project" value="UniProtKB-SubCell"/>
</dbReference>
<evidence type="ECO:0000256" key="7">
    <source>
        <dbReference type="ARBA" id="ARBA00023125"/>
    </source>
</evidence>
<dbReference type="GO" id="GO:0000977">
    <property type="term" value="F:RNA polymerase II transcription regulatory region sequence-specific DNA binding"/>
    <property type="evidence" value="ECO:0007669"/>
    <property type="project" value="TreeGrafter"/>
</dbReference>
<feature type="domain" description="Homeobox" evidence="16">
    <location>
        <begin position="933"/>
        <end position="993"/>
    </location>
</feature>
<feature type="region of interest" description="Disordered" evidence="15">
    <location>
        <begin position="228"/>
        <end position="261"/>
    </location>
</feature>
<dbReference type="SUPFAM" id="SSF47413">
    <property type="entry name" value="lambda repressor-like DNA-binding domains"/>
    <property type="match status" value="3"/>
</dbReference>
<dbReference type="SMART" id="SM00389">
    <property type="entry name" value="HOX"/>
    <property type="match status" value="1"/>
</dbReference>
<evidence type="ECO:0000256" key="4">
    <source>
        <dbReference type="ARBA" id="ARBA00022737"/>
    </source>
</evidence>
<evidence type="ECO:0000256" key="13">
    <source>
        <dbReference type="RuleBase" id="RU361129"/>
    </source>
</evidence>
<dbReference type="Ensembl" id="ENSEBUT00000009633.1">
    <property type="protein sequence ID" value="ENSEBUP00000009114.1"/>
    <property type="gene ID" value="ENSEBUG00000005890.1"/>
</dbReference>
<dbReference type="GO" id="GO:0000981">
    <property type="term" value="F:DNA-binding transcription factor activity, RNA polymerase II-specific"/>
    <property type="evidence" value="ECO:0007669"/>
    <property type="project" value="InterPro"/>
</dbReference>
<protein>
    <recommendedName>
        <fullName evidence="13">Homeobox protein cut-like</fullName>
    </recommendedName>
</protein>
<feature type="compositionally biased region" description="Low complexity" evidence="15">
    <location>
        <begin position="475"/>
        <end position="484"/>
    </location>
</feature>
<comment type="subcellular location">
    <subcellularLocation>
        <location evidence="1 11 12">Nucleus</location>
    </subcellularLocation>
</comment>
<feature type="coiled-coil region" evidence="14">
    <location>
        <begin position="12"/>
        <end position="57"/>
    </location>
</feature>
<accession>A0A8C4WRV0</accession>
<dbReference type="FunFam" id="1.10.260.40:FF:000010">
    <property type="entry name" value="Cut-like homeobox 1a"/>
    <property type="match status" value="1"/>
</dbReference>
<dbReference type="Gene3D" id="1.10.260.40">
    <property type="entry name" value="lambda repressor-like DNA-binding domains"/>
    <property type="match status" value="3"/>
</dbReference>
<name>A0A8C4WRV0_EPTBU</name>
<feature type="region of interest" description="Disordered" evidence="15">
    <location>
        <begin position="589"/>
        <end position="609"/>
    </location>
</feature>
<evidence type="ECO:0000256" key="6">
    <source>
        <dbReference type="ARBA" id="ARBA00023054"/>
    </source>
</evidence>
<dbReference type="InterPro" id="IPR010982">
    <property type="entry name" value="Lambda_DNA-bd_dom_sf"/>
</dbReference>
<feature type="compositionally biased region" description="Polar residues" evidence="15">
    <location>
        <begin position="78"/>
        <end position="87"/>
    </location>
</feature>
<sequence>MDTELARKDGRLAWLAEEVRRLQSNLAELQEASAAQILQLEAQLADRNRRIQKLEEKLKSRMNCEIKMEINAGDASDRQSTGVTASQGPAKELLPCQARRVRLREPDGSQPPDTQIHGPPPTWQENGGPGSRCPSELSACASPRPCPPSTPASEPTALYPPALGFGGAESLPAGIFSGTPLPMSAGRFSLSPFFPKQLLQSVYTVKAAHEASLYQPGLYVGAIASPPAGARPGSTHSASPRLGASPALRNGQPEGGGVRTGIGALRTEGEIDEVNTSELARHVKEQLLKHNIGQRVFGHYVLGLSQGSVSEILARPKPWTKLTVKGKEPFLKMKQFLSDEQNVLALRAIQVKQRGSITPRIKTPDSGSDDAIKNILEQAKKEIQAQKAEQISMPSPVPEHSSSDDTIRSLLEQARREMDAQRTAMLQAEAVADGTPVPATTATSCSSSSSASSSSSSSLCSSSSSLSEPTQHSPAAGAAAVGRGPEPQGDGGTVADGSSGSSGSTQAHAEFVQNIIRRVKTELEDGRPQPCTKHRPSSVAQAFYCPPPTSPIPSTAYYRAEPFRPFSTGPPDSQTRRVHTKAVMPTEGQYEGVSNEPTRGCSEMGPSVGEAGTPATTVGGSLLGKPPRPCIPPLTPEQYEVYMYREVDTAELTRLVKEKLTKNGICQRVFGEKVLGLSQGSVSDMLSRPKPWSKLTQKGREPFIRMQLWLNDDLPVSSTAEASPSSQAGDPDPCSPSSEPAPSPGESVRSLTETVAIATESFAMSAAPAASVPSPQLSLSSPGLEARQEEDHVSPAATPALSLSAISIQELVAMSPELDTYCITKRVKEVLTDNNLGQRLFGETVLGLTQGSVSDLLARPKPWQKLSLKGREPFVRMQLWLNDPHSVDRLRNMKRMEKKASLKRRSTVIPDGESPVPPPTSPAPAAVSPAPTGLAKKARVVLAPEEKEALKRAYEEEPYPSQQTIEMLAAQLGLRTSTVINWFHNYRSRIRREHFIEEMQQKSPGLEGSCTPRMANDGAVDDAGLSPDRPRSTEEQRLNVEADQCQVLQFESYSLPPASIKQEMVEEEASGICFRNEGQEGLPLQTLHTQVIEVGSGSGSGSEGAYLDEGVKGQLPLRSNTFFSDLLMARATSAALRLSSPEPRTVGKVLSPAVPLLPFLPLSASSSPSPGSSPKPEAEGGKGPLVSPFPSASPSCLPISGETPPLPPPLVPGASTHSPLPPGAGPGTRGSSPLAQGSDGALAMGWKEGSVRKALRDEVKAANLNSIINRLEKAASRDDSPDWEF</sequence>
<feature type="DNA-binding region" description="Homeobox" evidence="11">
    <location>
        <begin position="935"/>
        <end position="994"/>
    </location>
</feature>
<evidence type="ECO:0000313" key="18">
    <source>
        <dbReference type="Ensembl" id="ENSEBUP00000009114.1"/>
    </source>
</evidence>
<proteinExistence type="inferred from homology"/>
<feature type="domain" description="CUT" evidence="17">
    <location>
        <begin position="638"/>
        <end position="725"/>
    </location>
</feature>
<reference evidence="18" key="1">
    <citation type="submission" date="2025-08" db="UniProtKB">
        <authorList>
            <consortium name="Ensembl"/>
        </authorList>
    </citation>
    <scope>IDENTIFICATION</scope>
</reference>
<dbReference type="FunFam" id="1.10.260.40:FF:000004">
    <property type="entry name" value="Cut-like homeobox 1a"/>
    <property type="match status" value="2"/>
</dbReference>
<feature type="region of interest" description="Disordered" evidence="15">
    <location>
        <begin position="71"/>
        <end position="153"/>
    </location>
</feature>
<dbReference type="InterPro" id="IPR017970">
    <property type="entry name" value="Homeobox_CS"/>
</dbReference>
<organism evidence="18 19">
    <name type="scientific">Eptatretus burgeri</name>
    <name type="common">Inshore hagfish</name>
    <dbReference type="NCBI Taxonomy" id="7764"/>
    <lineage>
        <taxon>Eukaryota</taxon>
        <taxon>Metazoa</taxon>
        <taxon>Chordata</taxon>
        <taxon>Craniata</taxon>
        <taxon>Vertebrata</taxon>
        <taxon>Cyclostomata</taxon>
        <taxon>Myxini</taxon>
        <taxon>Myxiniformes</taxon>
        <taxon>Myxinidae</taxon>
        <taxon>Eptatretinae</taxon>
        <taxon>Eptatretus</taxon>
    </lineage>
</organism>
<dbReference type="PANTHER" id="PTHR14043">
    <property type="entry name" value="CCAAT DISPLACEMENT PROTEIN-RELATED"/>
    <property type="match status" value="1"/>
</dbReference>
<dbReference type="PROSITE" id="PS50071">
    <property type="entry name" value="HOMEOBOX_2"/>
    <property type="match status" value="1"/>
</dbReference>
<keyword evidence="5 13" id="KW-0805">Transcription regulation</keyword>
<feature type="compositionally biased region" description="Polar residues" evidence="15">
    <location>
        <begin position="496"/>
        <end position="506"/>
    </location>
</feature>
<dbReference type="Pfam" id="PF00046">
    <property type="entry name" value="Homeodomain"/>
    <property type="match status" value="1"/>
</dbReference>
<dbReference type="PANTHER" id="PTHR14043:SF2">
    <property type="entry name" value="HOMEOBOX PROTEIN CUT"/>
    <property type="match status" value="1"/>
</dbReference>
<keyword evidence="19" id="KW-1185">Reference proteome</keyword>
<evidence type="ECO:0000256" key="9">
    <source>
        <dbReference type="ARBA" id="ARBA00023163"/>
    </source>
</evidence>
<keyword evidence="4" id="KW-0677">Repeat</keyword>
<feature type="region of interest" description="Disordered" evidence="15">
    <location>
        <begin position="430"/>
        <end position="506"/>
    </location>
</feature>
<feature type="compositionally biased region" description="Low complexity" evidence="15">
    <location>
        <begin position="770"/>
        <end position="782"/>
    </location>
</feature>
<dbReference type="SUPFAM" id="SSF46689">
    <property type="entry name" value="Homeodomain-like"/>
    <property type="match status" value="1"/>
</dbReference>
<feature type="region of interest" description="Disordered" evidence="15">
    <location>
        <begin position="1015"/>
        <end position="1034"/>
    </location>
</feature>
<evidence type="ECO:0000256" key="2">
    <source>
        <dbReference type="ARBA" id="ARBA00008190"/>
    </source>
</evidence>
<evidence type="ECO:0000256" key="12">
    <source>
        <dbReference type="RuleBase" id="RU000682"/>
    </source>
</evidence>
<dbReference type="CDD" id="cd00086">
    <property type="entry name" value="homeodomain"/>
    <property type="match status" value="1"/>
</dbReference>
<feature type="domain" description="CUT" evidence="17">
    <location>
        <begin position="265"/>
        <end position="352"/>
    </location>
</feature>
<evidence type="ECO:0000259" key="16">
    <source>
        <dbReference type="PROSITE" id="PS50071"/>
    </source>
</evidence>
<reference evidence="18" key="2">
    <citation type="submission" date="2025-09" db="UniProtKB">
        <authorList>
            <consortium name="Ensembl"/>
        </authorList>
    </citation>
    <scope>IDENTIFICATION</scope>
</reference>
<evidence type="ECO:0000256" key="15">
    <source>
        <dbReference type="SAM" id="MobiDB-lite"/>
    </source>
</evidence>
<feature type="region of interest" description="Disordered" evidence="15">
    <location>
        <begin position="716"/>
        <end position="751"/>
    </location>
</feature>
<feature type="region of interest" description="Disordered" evidence="15">
    <location>
        <begin position="522"/>
        <end position="544"/>
    </location>
</feature>
<evidence type="ECO:0000256" key="11">
    <source>
        <dbReference type="PROSITE-ProRule" id="PRU00108"/>
    </source>
</evidence>
<comment type="similarity">
    <text evidence="2 13">Belongs to the CUT homeobox family.</text>
</comment>
<dbReference type="PROSITE" id="PS51042">
    <property type="entry name" value="CUT"/>
    <property type="match status" value="3"/>
</dbReference>
<dbReference type="Gene3D" id="1.10.10.60">
    <property type="entry name" value="Homeodomain-like"/>
    <property type="match status" value="1"/>
</dbReference>
<dbReference type="InterPro" id="IPR003350">
    <property type="entry name" value="CUT_dom"/>
</dbReference>
<feature type="compositionally biased region" description="Low complexity" evidence="15">
    <location>
        <begin position="441"/>
        <end position="467"/>
    </location>
</feature>
<feature type="compositionally biased region" description="Low complexity" evidence="15">
    <location>
        <begin position="1164"/>
        <end position="1175"/>
    </location>
</feature>
<keyword evidence="9 13" id="KW-0804">Transcription</keyword>
<feature type="region of interest" description="Disordered" evidence="15">
    <location>
        <begin position="770"/>
        <end position="791"/>
    </location>
</feature>
<dbReference type="GeneTree" id="ENSGT00940000159751"/>
<evidence type="ECO:0000313" key="19">
    <source>
        <dbReference type="Proteomes" id="UP000694388"/>
    </source>
</evidence>
<dbReference type="PROSITE" id="PS00027">
    <property type="entry name" value="HOMEOBOX_1"/>
    <property type="match status" value="1"/>
</dbReference>
<evidence type="ECO:0000256" key="3">
    <source>
        <dbReference type="ARBA" id="ARBA00022553"/>
    </source>
</evidence>
<evidence type="ECO:0000256" key="10">
    <source>
        <dbReference type="ARBA" id="ARBA00023242"/>
    </source>
</evidence>
<evidence type="ECO:0000256" key="14">
    <source>
        <dbReference type="SAM" id="Coils"/>
    </source>
</evidence>
<feature type="domain" description="CUT" evidence="17">
    <location>
        <begin position="809"/>
        <end position="896"/>
    </location>
</feature>
<evidence type="ECO:0000256" key="5">
    <source>
        <dbReference type="ARBA" id="ARBA00023015"/>
    </source>
</evidence>
<keyword evidence="3" id="KW-0597">Phosphoprotein</keyword>
<dbReference type="InterPro" id="IPR001356">
    <property type="entry name" value="HD"/>
</dbReference>
<keyword evidence="7 11" id="KW-0238">DNA-binding</keyword>
<feature type="compositionally biased region" description="Polar residues" evidence="15">
    <location>
        <begin position="716"/>
        <end position="728"/>
    </location>
</feature>
<feature type="region of interest" description="Disordered" evidence="15">
    <location>
        <begin position="898"/>
        <end position="931"/>
    </location>
</feature>
<dbReference type="Proteomes" id="UP000694388">
    <property type="component" value="Unplaced"/>
</dbReference>
<dbReference type="SMART" id="SM01109">
    <property type="entry name" value="CUT"/>
    <property type="match status" value="3"/>
</dbReference>
<evidence type="ECO:0000259" key="17">
    <source>
        <dbReference type="PROSITE" id="PS51042"/>
    </source>
</evidence>
<keyword evidence="8 11" id="KW-0371">Homeobox</keyword>
<evidence type="ECO:0000256" key="8">
    <source>
        <dbReference type="ARBA" id="ARBA00023155"/>
    </source>
</evidence>
<evidence type="ECO:0000256" key="1">
    <source>
        <dbReference type="ARBA" id="ARBA00004123"/>
    </source>
</evidence>